<dbReference type="SMART" id="SM00829">
    <property type="entry name" value="PKS_ER"/>
    <property type="match status" value="1"/>
</dbReference>
<dbReference type="CDD" id="cd08267">
    <property type="entry name" value="MDR1"/>
    <property type="match status" value="1"/>
</dbReference>
<dbReference type="Gene3D" id="3.90.180.10">
    <property type="entry name" value="Medium-chain alcohol dehydrogenases, catalytic domain"/>
    <property type="match status" value="1"/>
</dbReference>
<proteinExistence type="predicted"/>
<gene>
    <name evidence="2" type="ORF">GCM10022404_07790</name>
</gene>
<dbReference type="SUPFAM" id="SSF51735">
    <property type="entry name" value="NAD(P)-binding Rossmann-fold domains"/>
    <property type="match status" value="1"/>
</dbReference>
<dbReference type="PROSITE" id="PS01162">
    <property type="entry name" value="QOR_ZETA_CRYSTAL"/>
    <property type="match status" value="1"/>
</dbReference>
<dbReference type="InterPro" id="IPR002364">
    <property type="entry name" value="Quin_OxRdtase/zeta-crystal_CS"/>
</dbReference>
<dbReference type="RefSeq" id="WP_344843720.1">
    <property type="nucleotide sequence ID" value="NZ_BAABDF010000003.1"/>
</dbReference>
<protein>
    <submittedName>
        <fullName evidence="2">NAD(P)-dependent alcohol dehydrogenase</fullName>
    </submittedName>
</protein>
<dbReference type="Proteomes" id="UP001399917">
    <property type="component" value="Unassembled WGS sequence"/>
</dbReference>
<evidence type="ECO:0000259" key="1">
    <source>
        <dbReference type="SMART" id="SM00829"/>
    </source>
</evidence>
<feature type="domain" description="Enoyl reductase (ER)" evidence="1">
    <location>
        <begin position="10"/>
        <end position="314"/>
    </location>
</feature>
<dbReference type="InterPro" id="IPR013154">
    <property type="entry name" value="ADH-like_N"/>
</dbReference>
<dbReference type="InterPro" id="IPR052733">
    <property type="entry name" value="Chloroplast_QOR"/>
</dbReference>
<dbReference type="InterPro" id="IPR036291">
    <property type="entry name" value="NAD(P)-bd_dom_sf"/>
</dbReference>
<dbReference type="Gene3D" id="3.40.50.720">
    <property type="entry name" value="NAD(P)-binding Rossmann-like Domain"/>
    <property type="match status" value="1"/>
</dbReference>
<dbReference type="Pfam" id="PF13602">
    <property type="entry name" value="ADH_zinc_N_2"/>
    <property type="match status" value="1"/>
</dbReference>
<evidence type="ECO:0000313" key="3">
    <source>
        <dbReference type="Proteomes" id="UP001399917"/>
    </source>
</evidence>
<organism evidence="2 3">
    <name type="scientific">Celeribacter arenosi</name>
    <dbReference type="NCBI Taxonomy" id="792649"/>
    <lineage>
        <taxon>Bacteria</taxon>
        <taxon>Pseudomonadati</taxon>
        <taxon>Pseudomonadota</taxon>
        <taxon>Alphaproteobacteria</taxon>
        <taxon>Rhodobacterales</taxon>
        <taxon>Roseobacteraceae</taxon>
        <taxon>Celeribacter</taxon>
    </lineage>
</organism>
<dbReference type="EMBL" id="BAABDF010000003">
    <property type="protein sequence ID" value="GAA3859434.1"/>
    <property type="molecule type" value="Genomic_DNA"/>
</dbReference>
<comment type="caution">
    <text evidence="2">The sequence shown here is derived from an EMBL/GenBank/DDBJ whole genome shotgun (WGS) entry which is preliminary data.</text>
</comment>
<evidence type="ECO:0000313" key="2">
    <source>
        <dbReference type="EMBL" id="GAA3859434.1"/>
    </source>
</evidence>
<dbReference type="PANTHER" id="PTHR44013:SF1">
    <property type="entry name" value="ZINC-TYPE ALCOHOL DEHYDROGENASE-LIKE PROTEIN C16A3.02C"/>
    <property type="match status" value="1"/>
</dbReference>
<accession>A0ABP7JY75</accession>
<sequence>MKAVVQKGYGGLGNLSLRDIAVPEAGRGEVAVRVEACGANASDWEFVTGRPGYARLAGAFRPRPRVLGSDVVGVVEAVGEGVALQVGQRVVADTFGSFGGFASICVAKADRFVPVAADMDPTVVACLPQSGTIVLDAFSDRVRAGMRVLVNGAGGGSGPMAIQYAKSLGAHVTGVDNVGKLSVMAAAGADEVRDYEAWDFATSGETWDVILDMYGTRRPRELVPALADGGRYMMVGGPMLVLIHVALAGLRKRRDGKSIGVLAVNQGPDRLAELMGLARDGVISPVIGERVQIEGAMQALARMGAGATPGKLVVVA</sequence>
<dbReference type="InterPro" id="IPR011032">
    <property type="entry name" value="GroES-like_sf"/>
</dbReference>
<keyword evidence="3" id="KW-1185">Reference proteome</keyword>
<name>A0ABP7JY75_9RHOB</name>
<reference evidence="3" key="1">
    <citation type="journal article" date="2019" name="Int. J. Syst. Evol. Microbiol.">
        <title>The Global Catalogue of Microorganisms (GCM) 10K type strain sequencing project: providing services to taxonomists for standard genome sequencing and annotation.</title>
        <authorList>
            <consortium name="The Broad Institute Genomics Platform"/>
            <consortium name="The Broad Institute Genome Sequencing Center for Infectious Disease"/>
            <person name="Wu L."/>
            <person name="Ma J."/>
        </authorList>
    </citation>
    <scope>NUCLEOTIDE SEQUENCE [LARGE SCALE GENOMIC DNA]</scope>
    <source>
        <strain evidence="3">JCM 17190</strain>
    </source>
</reference>
<dbReference type="SUPFAM" id="SSF50129">
    <property type="entry name" value="GroES-like"/>
    <property type="match status" value="1"/>
</dbReference>
<dbReference type="InterPro" id="IPR020843">
    <property type="entry name" value="ER"/>
</dbReference>
<dbReference type="PANTHER" id="PTHR44013">
    <property type="entry name" value="ZINC-TYPE ALCOHOL DEHYDROGENASE-LIKE PROTEIN C16A3.02C"/>
    <property type="match status" value="1"/>
</dbReference>
<dbReference type="Pfam" id="PF08240">
    <property type="entry name" value="ADH_N"/>
    <property type="match status" value="1"/>
</dbReference>